<dbReference type="SUPFAM" id="SSF48452">
    <property type="entry name" value="TPR-like"/>
    <property type="match status" value="1"/>
</dbReference>
<dbReference type="SUPFAM" id="SSF52540">
    <property type="entry name" value="P-loop containing nucleoside triphosphate hydrolases"/>
    <property type="match status" value="1"/>
</dbReference>
<dbReference type="CDD" id="cd01949">
    <property type="entry name" value="GGDEF"/>
    <property type="match status" value="1"/>
</dbReference>
<dbReference type="Gene3D" id="1.25.40.10">
    <property type="entry name" value="Tetratricopeptide repeat domain"/>
    <property type="match status" value="1"/>
</dbReference>
<dbReference type="InterPro" id="IPR027417">
    <property type="entry name" value="P-loop_NTPase"/>
</dbReference>
<evidence type="ECO:0000256" key="2">
    <source>
        <dbReference type="SAM" id="MobiDB-lite"/>
    </source>
</evidence>
<dbReference type="InterPro" id="IPR029787">
    <property type="entry name" value="Nucleotide_cyclase"/>
</dbReference>
<dbReference type="Proteomes" id="UP000271683">
    <property type="component" value="Unassembled WGS sequence"/>
</dbReference>
<dbReference type="InterPro" id="IPR003018">
    <property type="entry name" value="GAF"/>
</dbReference>
<dbReference type="Gene3D" id="3.30.450.40">
    <property type="match status" value="2"/>
</dbReference>
<reference evidence="5 6" key="1">
    <citation type="submission" date="2018-11" db="EMBL/GenBank/DDBJ databases">
        <title>Sequencing the genomes of 1000 actinobacteria strains.</title>
        <authorList>
            <person name="Klenk H.-P."/>
        </authorList>
    </citation>
    <scope>NUCLEOTIDE SEQUENCE [LARGE SCALE GENOMIC DNA]</scope>
    <source>
        <strain evidence="5 6">DSM 43634</strain>
    </source>
</reference>
<accession>A0A3N1GU46</accession>
<dbReference type="GO" id="GO:0052621">
    <property type="term" value="F:diguanylate cyclase activity"/>
    <property type="evidence" value="ECO:0007669"/>
    <property type="project" value="TreeGrafter"/>
</dbReference>
<protein>
    <submittedName>
        <fullName evidence="5">Diguanylate cyclase (GGDEF)-like protein</fullName>
    </submittedName>
</protein>
<dbReference type="RefSeq" id="WP_170047734.1">
    <property type="nucleotide sequence ID" value="NZ_RJKL01000001.1"/>
</dbReference>
<dbReference type="SMART" id="SM00065">
    <property type="entry name" value="GAF"/>
    <property type="match status" value="2"/>
</dbReference>
<dbReference type="GO" id="GO:0005524">
    <property type="term" value="F:ATP binding"/>
    <property type="evidence" value="ECO:0007669"/>
    <property type="project" value="InterPro"/>
</dbReference>
<dbReference type="InterPro" id="IPR041664">
    <property type="entry name" value="AAA_16"/>
</dbReference>
<evidence type="ECO:0000313" key="5">
    <source>
        <dbReference type="EMBL" id="ROP33769.1"/>
    </source>
</evidence>
<dbReference type="SMART" id="SM00267">
    <property type="entry name" value="GGDEF"/>
    <property type="match status" value="1"/>
</dbReference>
<feature type="domain" description="GGDEF" evidence="4">
    <location>
        <begin position="1636"/>
        <end position="1768"/>
    </location>
</feature>
<dbReference type="EMBL" id="RJKL01000001">
    <property type="protein sequence ID" value="ROP33769.1"/>
    <property type="molecule type" value="Genomic_DNA"/>
</dbReference>
<feature type="domain" description="Protein kinase" evidence="3">
    <location>
        <begin position="19"/>
        <end position="275"/>
    </location>
</feature>
<dbReference type="PANTHER" id="PTHR45138">
    <property type="entry name" value="REGULATORY COMPONENTS OF SENSORY TRANSDUCTION SYSTEM"/>
    <property type="match status" value="1"/>
</dbReference>
<dbReference type="Gene3D" id="3.30.70.270">
    <property type="match status" value="1"/>
</dbReference>
<dbReference type="GO" id="GO:0005886">
    <property type="term" value="C:plasma membrane"/>
    <property type="evidence" value="ECO:0007669"/>
    <property type="project" value="TreeGrafter"/>
</dbReference>
<sequence length="1770" mass="188533">MLSRSASGTAEAGRDLADVEVIKELSRGAQTVVHRVRRAGIEYALKQLQPGVVVDDATLVAFRREAAILASIDHPGLTRIHEVGQTYGRPYLLMDLVEGTELTALTREGPLPDRRVVELGIDVAGALAAAHRVGLVHRDVKPQNIMVLPDGEAKVIDFGLAAWVASDHDGVTAGTLAYSSPEQTGMLKRPVDGRSDLYSLGVVVFQCLAGVLPFASPDVGDLLRMHAVSPPPDLRRLCPGVSRALVAVVEKLLAKDPDDRYQTAQGLLADLHRLRSDPDPAVFTPGAEDSSDDRGDTSLSGRARELAELTARWRRAVEGRGGVAVVQGAPGVGKSRLVRELAASVRAGGHPVLFGKGSTDNPVPMAALRAAVDQYVRDLQRLPEPARGAAVRGLRSAAGSAAPLLRALSPAVAAVLEAPDLAEEDRGDQFATAVAGFLVGLARAGGGLLLQLDDVQWLDGATLRVLRQLTADLADTPLMVVGTARDDAASRPGVESCRAALGASIDLHLPLGPLDTAGMAALVAAHLPGGELDAELVSRLSERSEGNPFTLVEYVRAVIDAGLLRPYWGTWLLDTAGLDGLALPRGALELVLTRIEGLGVRSRALLTAAAVSGSRFRTDLVAEVSGVDHRAAEAILVDAAGRHLVEHDGDEYVFLHDRIREALLKDVDGDRLRGLHQRIAETLDASDPGGERHVYALAHHYAHGEKERTPKRVFETCYAAGRLALAGHTPAAALALLHQAAEAAADPDAEFLHTLGIAQHQTGRFADACDSLEQALRAARVPLVRATILWQLALVHRSTWNTNASIAAVEQATAELGRPLPRNRVLLFLSTLALYAGAVLIGVTRIGFGTASAERRDWYRLRTELHRVAAHSAVIGQRPYEAVVHNMRALYHANRVGFSAEYARQHASLAFIDRMLGLRRRAARGYARAARTADRLADPGLVAQIAWEISAAEYFSGSGAGAVWIPVIEEHGRWLEIGTYCDAVAAICWGAVIEGDTREALHWQQRARAHLEARGQAGNTSLAMAETAIPAMLGRAGAAATGLRAVNEASAAHASVGMRVGFLTAAAHAALELDDLGAPFDTVLAEFATLGVKSAALLPPQRAFYIYQAYGRLSQCRRAGASERPERLTAARDAVIRLRSVANRPLLKAHLAIAEADLRQLEGDSAGALDHLAGLDPLLRKVDAPLVTYEAARVRTRALRDLGYAEQARLQAANALTLTEEQQWPHRARWIEAEFAMPAHRAAGTRGYRSSVDVTASDGHRQRLHAIEQVSMAASRVLDPGRLARIALDETIRILAADRAILFLPEGADFLHGAAGPDSDDHGGTGDGLVAHLGRDAAGHDIDELTGYSSTLVERVRHTGEAMVMTGTEEGVALGSESVVVHGLRSIMAAPLRLEGRLLGVVYLDSRVAKGVFTMDDVGVLVAITNHIAVSLETTRMVQLEVAAQTARQQRDVAEALHGALTLMGGTLDPREVLERLLEAAVRVLPGERAWLVTGDGPDRTVLAAPGSAPITPQAALPTALLAADRPMAGTAATRPAALEGLLDGAASWAVLPVVAGTERLGTLVLAATGTAVYQEADLEMAVALVGQGVIAYEKARLFTQVRELAIHDELTAVPNRRHFFDLAKRDLAAARRHGRPLTAVMIDIDHFKRVNDTHGHLVGDDVIRGVAHRLGRTIRDTDILGRYGGEEFALIMPDAHPASTALAERLRAAIADAPVDTRIGPLSVTISVGTARLHADDPDINAVLSRADAALYRAKSAGRNRVEVESTGD</sequence>
<feature type="region of interest" description="Disordered" evidence="2">
    <location>
        <begin position="278"/>
        <end position="299"/>
    </location>
</feature>
<dbReference type="Pfam" id="PF00069">
    <property type="entry name" value="Pkinase"/>
    <property type="match status" value="1"/>
</dbReference>
<dbReference type="SUPFAM" id="SSF55781">
    <property type="entry name" value="GAF domain-like"/>
    <property type="match status" value="2"/>
</dbReference>
<dbReference type="Gene3D" id="3.30.200.20">
    <property type="entry name" value="Phosphorylase Kinase, domain 1"/>
    <property type="match status" value="1"/>
</dbReference>
<evidence type="ECO:0000256" key="1">
    <source>
        <dbReference type="ARBA" id="ARBA00004167"/>
    </source>
</evidence>
<dbReference type="InterPro" id="IPR029016">
    <property type="entry name" value="GAF-like_dom_sf"/>
</dbReference>
<dbReference type="SUPFAM" id="SSF56112">
    <property type="entry name" value="Protein kinase-like (PK-like)"/>
    <property type="match status" value="1"/>
</dbReference>
<dbReference type="InterPro" id="IPR008271">
    <property type="entry name" value="Ser/Thr_kinase_AS"/>
</dbReference>
<dbReference type="FunFam" id="3.30.70.270:FF:000001">
    <property type="entry name" value="Diguanylate cyclase domain protein"/>
    <property type="match status" value="1"/>
</dbReference>
<dbReference type="InterPro" id="IPR043128">
    <property type="entry name" value="Rev_trsase/Diguanyl_cyclase"/>
</dbReference>
<dbReference type="PROSITE" id="PS50011">
    <property type="entry name" value="PROTEIN_KINASE_DOM"/>
    <property type="match status" value="1"/>
</dbReference>
<dbReference type="InterPro" id="IPR000719">
    <property type="entry name" value="Prot_kinase_dom"/>
</dbReference>
<dbReference type="Pfam" id="PF00990">
    <property type="entry name" value="GGDEF"/>
    <property type="match status" value="1"/>
</dbReference>
<dbReference type="SUPFAM" id="SSF55073">
    <property type="entry name" value="Nucleotide cyclase"/>
    <property type="match status" value="1"/>
</dbReference>
<dbReference type="InterPro" id="IPR000160">
    <property type="entry name" value="GGDEF_dom"/>
</dbReference>
<dbReference type="Gene3D" id="1.10.510.10">
    <property type="entry name" value="Transferase(Phosphotransferase) domain 1"/>
    <property type="match status" value="1"/>
</dbReference>
<dbReference type="Pfam" id="PF01590">
    <property type="entry name" value="GAF"/>
    <property type="match status" value="1"/>
</dbReference>
<dbReference type="GO" id="GO:1902201">
    <property type="term" value="P:negative regulation of bacterial-type flagellum-dependent cell motility"/>
    <property type="evidence" value="ECO:0007669"/>
    <property type="project" value="TreeGrafter"/>
</dbReference>
<dbReference type="PROSITE" id="PS50887">
    <property type="entry name" value="GGDEF"/>
    <property type="match status" value="1"/>
</dbReference>
<dbReference type="InterPro" id="IPR050469">
    <property type="entry name" value="Diguanylate_Cyclase"/>
</dbReference>
<dbReference type="InterPro" id="IPR011009">
    <property type="entry name" value="Kinase-like_dom_sf"/>
</dbReference>
<dbReference type="GO" id="GO:0004672">
    <property type="term" value="F:protein kinase activity"/>
    <property type="evidence" value="ECO:0007669"/>
    <property type="project" value="InterPro"/>
</dbReference>
<proteinExistence type="predicted"/>
<dbReference type="CDD" id="cd14014">
    <property type="entry name" value="STKc_PknB_like"/>
    <property type="match status" value="1"/>
</dbReference>
<evidence type="ECO:0000259" key="3">
    <source>
        <dbReference type="PROSITE" id="PS50011"/>
    </source>
</evidence>
<evidence type="ECO:0000313" key="6">
    <source>
        <dbReference type="Proteomes" id="UP000271683"/>
    </source>
</evidence>
<dbReference type="PANTHER" id="PTHR45138:SF9">
    <property type="entry name" value="DIGUANYLATE CYCLASE DGCM-RELATED"/>
    <property type="match status" value="1"/>
</dbReference>
<gene>
    <name evidence="5" type="ORF">EDD30_6810</name>
</gene>
<comment type="caution">
    <text evidence="5">The sequence shown here is derived from an EMBL/GenBank/DDBJ whole genome shotgun (WGS) entry which is preliminary data.</text>
</comment>
<dbReference type="NCBIfam" id="TIGR00254">
    <property type="entry name" value="GGDEF"/>
    <property type="match status" value="1"/>
</dbReference>
<organism evidence="5 6">
    <name type="scientific">Couchioplanes caeruleus</name>
    <dbReference type="NCBI Taxonomy" id="56438"/>
    <lineage>
        <taxon>Bacteria</taxon>
        <taxon>Bacillati</taxon>
        <taxon>Actinomycetota</taxon>
        <taxon>Actinomycetes</taxon>
        <taxon>Micromonosporales</taxon>
        <taxon>Micromonosporaceae</taxon>
        <taxon>Couchioplanes</taxon>
    </lineage>
</organism>
<dbReference type="GO" id="GO:0043709">
    <property type="term" value="P:cell adhesion involved in single-species biofilm formation"/>
    <property type="evidence" value="ECO:0007669"/>
    <property type="project" value="TreeGrafter"/>
</dbReference>
<evidence type="ECO:0000259" key="4">
    <source>
        <dbReference type="PROSITE" id="PS50887"/>
    </source>
</evidence>
<dbReference type="SMART" id="SM00220">
    <property type="entry name" value="S_TKc"/>
    <property type="match status" value="1"/>
</dbReference>
<dbReference type="Pfam" id="PF13191">
    <property type="entry name" value="AAA_16"/>
    <property type="match status" value="1"/>
</dbReference>
<comment type="subcellular location">
    <subcellularLocation>
        <location evidence="1">Membrane</location>
        <topology evidence="1">Single-pass membrane protein</topology>
    </subcellularLocation>
</comment>
<dbReference type="PROSITE" id="PS00108">
    <property type="entry name" value="PROTEIN_KINASE_ST"/>
    <property type="match status" value="1"/>
</dbReference>
<dbReference type="InterPro" id="IPR011990">
    <property type="entry name" value="TPR-like_helical_dom_sf"/>
</dbReference>
<name>A0A3N1GU46_9ACTN</name>